<protein>
    <submittedName>
        <fullName evidence="1">Uncharacterized protein</fullName>
    </submittedName>
</protein>
<dbReference type="EMBL" id="RBUA01001478">
    <property type="protein sequence ID" value="RMU42271.1"/>
    <property type="molecule type" value="Genomic_DNA"/>
</dbReference>
<name>A0A3M5U8U2_PSESX</name>
<dbReference type="InterPro" id="IPR027417">
    <property type="entry name" value="P-loop_NTPase"/>
</dbReference>
<dbReference type="PANTHER" id="PTHR43581:SF4">
    <property type="entry name" value="ATP_GTP PHOSPHATASE"/>
    <property type="match status" value="1"/>
</dbReference>
<dbReference type="InterPro" id="IPR051396">
    <property type="entry name" value="Bact_Antivir_Def_Nuclease"/>
</dbReference>
<proteinExistence type="predicted"/>
<sequence>MTGCVRDSMQMNKLIAVKTGTNKFEFENQESLKWNGFFDVDTIRLILGNNGSGKTALLCDMAAYISSPVSTPRRAVYDDRETSSEKLSDEELERIGVIYFSPVPYRRRLPFRNRFVDASPRFGKVENSARAEQFYQVASDLELNASLRAEVCYEFELFKTVLAPALVVMSNLAGFQTAHKPVITFLSEYAKIQKKRQFVSSDYYENERLNIQIERLLDTCVLRLERFALSKLPRGKSNKLVMLAALTSVAKKIPDHDRIGRFFFNFFELASDGRYDEDKEVFDLLMMTYRATLNFIKVGAKDDIRKHPRSYSFAIGSAEEIKQIKMSTAAVEVRWTDQSSGVRALVDQFFLLRQGFVTMAGKKLKHVMVLIDEGDAYLHLEWQRRYISLLNKFLAGVKAEFDMKIVQVVVATHSPVITGDFPACMVTNLDDRVTPQNTFAAPLEDIILNSFGTAAIGEFAAEKINALHQRLEQGISSALDKLLLESIGDIGIKEALYCAPERRYS</sequence>
<comment type="caution">
    <text evidence="1">The sequence shown here is derived from an EMBL/GenBank/DDBJ whole genome shotgun (WGS) entry which is preliminary data.</text>
</comment>
<evidence type="ECO:0000313" key="1">
    <source>
        <dbReference type="EMBL" id="RMU42271.1"/>
    </source>
</evidence>
<organism evidence="1 2">
    <name type="scientific">Pseudomonas syringae pv. avii</name>
    <dbReference type="NCBI Taxonomy" id="663959"/>
    <lineage>
        <taxon>Bacteria</taxon>
        <taxon>Pseudomonadati</taxon>
        <taxon>Pseudomonadota</taxon>
        <taxon>Gammaproteobacteria</taxon>
        <taxon>Pseudomonadales</taxon>
        <taxon>Pseudomonadaceae</taxon>
        <taxon>Pseudomonas</taxon>
        <taxon>Pseudomonas syringae</taxon>
    </lineage>
</organism>
<dbReference type="PANTHER" id="PTHR43581">
    <property type="entry name" value="ATP/GTP PHOSPHATASE"/>
    <property type="match status" value="1"/>
</dbReference>
<reference evidence="1 2" key="1">
    <citation type="submission" date="2018-08" db="EMBL/GenBank/DDBJ databases">
        <title>Recombination of ecologically and evolutionarily significant loci maintains genetic cohesion in the Pseudomonas syringae species complex.</title>
        <authorList>
            <person name="Dillon M."/>
            <person name="Thakur S."/>
            <person name="Almeida R.N.D."/>
            <person name="Weir B.S."/>
            <person name="Guttman D.S."/>
        </authorList>
    </citation>
    <scope>NUCLEOTIDE SEQUENCE [LARGE SCALE GENOMIC DNA]</scope>
    <source>
        <strain evidence="1 2">ICMP 14479</strain>
    </source>
</reference>
<accession>A0A3M5U8U2</accession>
<dbReference type="Proteomes" id="UP000280395">
    <property type="component" value="Unassembled WGS sequence"/>
</dbReference>
<dbReference type="SUPFAM" id="SSF52540">
    <property type="entry name" value="P-loop containing nucleoside triphosphate hydrolases"/>
    <property type="match status" value="1"/>
</dbReference>
<dbReference type="AlphaFoldDB" id="A0A3M5U8U2"/>
<gene>
    <name evidence="1" type="ORF">ALP29_04034</name>
</gene>
<evidence type="ECO:0000313" key="2">
    <source>
        <dbReference type="Proteomes" id="UP000280395"/>
    </source>
</evidence>